<dbReference type="AlphaFoldDB" id="A0A101SRJ7"/>
<protein>
    <submittedName>
        <fullName evidence="3">Clp protease</fullName>
    </submittedName>
</protein>
<dbReference type="InterPro" id="IPR004176">
    <property type="entry name" value="Clp_R_N"/>
</dbReference>
<keyword evidence="3" id="KW-0378">Hydrolase</keyword>
<organism evidence="3 4">
    <name type="scientific">Streptomyces bungoensis</name>
    <dbReference type="NCBI Taxonomy" id="285568"/>
    <lineage>
        <taxon>Bacteria</taxon>
        <taxon>Bacillati</taxon>
        <taxon>Actinomycetota</taxon>
        <taxon>Actinomycetes</taxon>
        <taxon>Kitasatosporales</taxon>
        <taxon>Streptomycetaceae</taxon>
        <taxon>Streptomyces</taxon>
    </lineage>
</organism>
<dbReference type="GO" id="GO:0008233">
    <property type="term" value="F:peptidase activity"/>
    <property type="evidence" value="ECO:0007669"/>
    <property type="project" value="UniProtKB-KW"/>
</dbReference>
<reference evidence="3 4" key="1">
    <citation type="submission" date="2015-10" db="EMBL/GenBank/DDBJ databases">
        <title>Draft genome sequence of Streptomyces bungoensis DSM 41781, type strain for the species Streptomyces bungoensis.</title>
        <authorList>
            <person name="Ruckert C."/>
            <person name="Winkler A."/>
            <person name="Kalinowski J."/>
            <person name="Kampfer P."/>
            <person name="Glaeser S."/>
        </authorList>
    </citation>
    <scope>NUCLEOTIDE SEQUENCE [LARGE SCALE GENOMIC DNA]</scope>
    <source>
        <strain evidence="3 4">DSM 41781</strain>
    </source>
</reference>
<gene>
    <name evidence="3" type="ORF">AQJ66_29830</name>
</gene>
<dbReference type="STRING" id="285568.AQJ66_29830"/>
<feature type="domain" description="Clp R" evidence="2">
    <location>
        <begin position="90"/>
        <end position="234"/>
    </location>
</feature>
<dbReference type="EMBL" id="LMWX01000056">
    <property type="protein sequence ID" value="KUN78850.1"/>
    <property type="molecule type" value="Genomic_DNA"/>
</dbReference>
<proteinExistence type="predicted"/>
<name>A0A101SRJ7_9ACTN</name>
<sequence>MTQITPPVRLDELITAITENHTDALDQLAGAVLLADHIGEVADHLIGHFVDQARRSGASWTDIGRSMGVTRQAAQKRFVGKADTKPSNAFEKFSQPARSAIIAGMNEAKVAGNAEIVPVHVFLGLLGTEGSAVDALRAQGIDLDHARGTAVAALPPRSDADPLLIPYDARAKKALELASRVALRLADDTVSTGHVLLGLLEEEDGAGFLSSLGVDAAAAERFVAEAADESSVAS</sequence>
<dbReference type="Gene3D" id="1.10.1780.10">
    <property type="entry name" value="Clp, N-terminal domain"/>
    <property type="match status" value="1"/>
</dbReference>
<dbReference type="SUPFAM" id="SSF81923">
    <property type="entry name" value="Double Clp-N motif"/>
    <property type="match status" value="1"/>
</dbReference>
<dbReference type="GO" id="GO:0006508">
    <property type="term" value="P:proteolysis"/>
    <property type="evidence" value="ECO:0007669"/>
    <property type="project" value="UniProtKB-KW"/>
</dbReference>
<dbReference type="RefSeq" id="WP_061928205.1">
    <property type="nucleotide sequence ID" value="NZ_KQ948870.1"/>
</dbReference>
<keyword evidence="1" id="KW-0677">Repeat</keyword>
<evidence type="ECO:0000259" key="2">
    <source>
        <dbReference type="PROSITE" id="PS51903"/>
    </source>
</evidence>
<accession>A0A101SRJ7</accession>
<dbReference type="Pfam" id="PF02861">
    <property type="entry name" value="Clp_N"/>
    <property type="match status" value="1"/>
</dbReference>
<dbReference type="Proteomes" id="UP000053024">
    <property type="component" value="Unassembled WGS sequence"/>
</dbReference>
<evidence type="ECO:0000313" key="4">
    <source>
        <dbReference type="Proteomes" id="UP000053024"/>
    </source>
</evidence>
<evidence type="ECO:0000256" key="1">
    <source>
        <dbReference type="PROSITE-ProRule" id="PRU01251"/>
    </source>
</evidence>
<keyword evidence="4" id="KW-1185">Reference proteome</keyword>
<dbReference type="PROSITE" id="PS51903">
    <property type="entry name" value="CLP_R"/>
    <property type="match status" value="1"/>
</dbReference>
<dbReference type="OrthoDB" id="3290891at2"/>
<evidence type="ECO:0000313" key="3">
    <source>
        <dbReference type="EMBL" id="KUN78850.1"/>
    </source>
</evidence>
<keyword evidence="3" id="KW-0645">Protease</keyword>
<dbReference type="InterPro" id="IPR036628">
    <property type="entry name" value="Clp_N_dom_sf"/>
</dbReference>
<comment type="caution">
    <text evidence="3">The sequence shown here is derived from an EMBL/GenBank/DDBJ whole genome shotgun (WGS) entry which is preliminary data.</text>
</comment>